<gene>
    <name evidence="5" type="ORF">AAHA92_30879</name>
</gene>
<organism evidence="5 6">
    <name type="scientific">Salvia divinorum</name>
    <name type="common">Maria pastora</name>
    <name type="synonym">Diviner's sage</name>
    <dbReference type="NCBI Taxonomy" id="28513"/>
    <lineage>
        <taxon>Eukaryota</taxon>
        <taxon>Viridiplantae</taxon>
        <taxon>Streptophyta</taxon>
        <taxon>Embryophyta</taxon>
        <taxon>Tracheophyta</taxon>
        <taxon>Spermatophyta</taxon>
        <taxon>Magnoliopsida</taxon>
        <taxon>eudicotyledons</taxon>
        <taxon>Gunneridae</taxon>
        <taxon>Pentapetalae</taxon>
        <taxon>asterids</taxon>
        <taxon>lamiids</taxon>
        <taxon>Lamiales</taxon>
        <taxon>Lamiaceae</taxon>
        <taxon>Nepetoideae</taxon>
        <taxon>Mentheae</taxon>
        <taxon>Salviinae</taxon>
        <taxon>Salvia</taxon>
        <taxon>Salvia subgen. Calosphace</taxon>
    </lineage>
</organism>
<dbReference type="PANTHER" id="PTHR11783">
    <property type="entry name" value="SULFOTRANSFERASE SULT"/>
    <property type="match status" value="1"/>
</dbReference>
<evidence type="ECO:0000313" key="6">
    <source>
        <dbReference type="Proteomes" id="UP001567538"/>
    </source>
</evidence>
<sequence>MDLSSLPREKWWGMIILSNLEDFGLDLNEPENVLFVTFENMLEDPHGHVKKLSDFLGCPFEKEEDDEVEEIVKNCSIERIDTLTKEIFHSLGFVYGI</sequence>
<proteinExistence type="inferred from homology"/>
<comment type="similarity">
    <text evidence="1 3">Belongs to the sulfotransferase 1 family.</text>
</comment>
<comment type="caution">
    <text evidence="5">The sequence shown here is derived from an EMBL/GenBank/DDBJ whole genome shotgun (WGS) entry which is preliminary data.</text>
</comment>
<evidence type="ECO:0000259" key="4">
    <source>
        <dbReference type="Pfam" id="PF00685"/>
    </source>
</evidence>
<feature type="domain" description="Sulfotransferase" evidence="4">
    <location>
        <begin position="25"/>
        <end position="79"/>
    </location>
</feature>
<dbReference type="InterPro" id="IPR027417">
    <property type="entry name" value="P-loop_NTPase"/>
</dbReference>
<accession>A0ABD1FSA0</accession>
<dbReference type="EMBL" id="JBEAFC010000012">
    <property type="protein sequence ID" value="KAL1534734.1"/>
    <property type="molecule type" value="Genomic_DNA"/>
</dbReference>
<evidence type="ECO:0000313" key="5">
    <source>
        <dbReference type="EMBL" id="KAL1534734.1"/>
    </source>
</evidence>
<reference evidence="5 6" key="1">
    <citation type="submission" date="2024-06" db="EMBL/GenBank/DDBJ databases">
        <title>A chromosome level genome sequence of Diviner's sage (Salvia divinorum).</title>
        <authorList>
            <person name="Ford S.A."/>
            <person name="Ro D.-K."/>
            <person name="Ness R.W."/>
            <person name="Phillips M.A."/>
        </authorList>
    </citation>
    <scope>NUCLEOTIDE SEQUENCE [LARGE SCALE GENOMIC DNA]</scope>
    <source>
        <strain evidence="5">SAF-2024a</strain>
        <tissue evidence="5">Leaf</tissue>
    </source>
</reference>
<dbReference type="GO" id="GO:0016740">
    <property type="term" value="F:transferase activity"/>
    <property type="evidence" value="ECO:0007669"/>
    <property type="project" value="UniProtKB-KW"/>
</dbReference>
<evidence type="ECO:0000256" key="1">
    <source>
        <dbReference type="ARBA" id="ARBA00005771"/>
    </source>
</evidence>
<dbReference type="SUPFAM" id="SSF52540">
    <property type="entry name" value="P-loop containing nucleoside triphosphate hydrolases"/>
    <property type="match status" value="1"/>
</dbReference>
<dbReference type="Gene3D" id="3.40.50.300">
    <property type="entry name" value="P-loop containing nucleotide triphosphate hydrolases"/>
    <property type="match status" value="1"/>
</dbReference>
<dbReference type="Pfam" id="PF00685">
    <property type="entry name" value="Sulfotransfer_1"/>
    <property type="match status" value="1"/>
</dbReference>
<name>A0ABD1FSA0_SALDI</name>
<protein>
    <recommendedName>
        <fullName evidence="3">Sulfotransferase</fullName>
        <ecNumber evidence="3">2.8.2.-</ecNumber>
    </recommendedName>
</protein>
<dbReference type="InterPro" id="IPR000863">
    <property type="entry name" value="Sulfotransferase_dom"/>
</dbReference>
<dbReference type="Proteomes" id="UP001567538">
    <property type="component" value="Unassembled WGS sequence"/>
</dbReference>
<dbReference type="AlphaFoldDB" id="A0ABD1FSA0"/>
<keyword evidence="6" id="KW-1185">Reference proteome</keyword>
<keyword evidence="2 3" id="KW-0808">Transferase</keyword>
<evidence type="ECO:0000256" key="2">
    <source>
        <dbReference type="ARBA" id="ARBA00022679"/>
    </source>
</evidence>
<dbReference type="EC" id="2.8.2.-" evidence="3"/>
<evidence type="ECO:0000256" key="3">
    <source>
        <dbReference type="RuleBase" id="RU361155"/>
    </source>
</evidence>